<comment type="caution">
    <text evidence="7">The sequence shown here is derived from an EMBL/GenBank/DDBJ whole genome shotgun (WGS) entry which is preliminary data.</text>
</comment>
<dbReference type="InterPro" id="IPR000418">
    <property type="entry name" value="Ets_dom"/>
</dbReference>
<name>A0A2T7PID8_POMCA</name>
<dbReference type="Proteomes" id="UP000245119">
    <property type="component" value="Linkage Group LG3"/>
</dbReference>
<dbReference type="GO" id="GO:0005634">
    <property type="term" value="C:nucleus"/>
    <property type="evidence" value="ECO:0007669"/>
    <property type="project" value="UniProtKB-SubCell"/>
</dbReference>
<reference evidence="7 8" key="1">
    <citation type="submission" date="2018-04" db="EMBL/GenBank/DDBJ databases">
        <title>The genome of golden apple snail Pomacea canaliculata provides insight into stress tolerance and invasive adaptation.</title>
        <authorList>
            <person name="Liu C."/>
            <person name="Liu B."/>
            <person name="Ren Y."/>
            <person name="Zhang Y."/>
            <person name="Wang H."/>
            <person name="Li S."/>
            <person name="Jiang F."/>
            <person name="Yin L."/>
            <person name="Zhang G."/>
            <person name="Qian W."/>
            <person name="Fan W."/>
        </authorList>
    </citation>
    <scope>NUCLEOTIDE SEQUENCE [LARGE SCALE GENOMIC DNA]</scope>
    <source>
        <strain evidence="7">SZHN2017</strain>
        <tissue evidence="7">Muscle</tissue>
    </source>
</reference>
<keyword evidence="3" id="KW-0539">Nucleus</keyword>
<dbReference type="Gene3D" id="1.10.150.50">
    <property type="entry name" value="Transcription Factor, Ets-1"/>
    <property type="match status" value="1"/>
</dbReference>
<dbReference type="GO" id="GO:0030154">
    <property type="term" value="P:cell differentiation"/>
    <property type="evidence" value="ECO:0007669"/>
    <property type="project" value="TreeGrafter"/>
</dbReference>
<dbReference type="InterPro" id="IPR013761">
    <property type="entry name" value="SAM/pointed_sf"/>
</dbReference>
<sequence length="409" mass="45500">MSFNDISECMTSLSDVFNPYLVKTEPASPEESMDTTSTSCGATYTDLSSPNFSQILASQTDLYRDNSSCNFSSWTYRHPEHWGRQEVLDWVFFIAEVENFDGARFCGEAYQGLSGQQLCSLSQRDFVALDRHYGARLHSVFQSLSSGASFNEPSPPEVFRGQTVGNVPHFLLINEGDSDTPIDPPDNNPPTPTTDNTLGIIVDQNEVKVDLGELGIYPIDVTLGGNNQVLDEISDSGYHSASEGSQGHRSPAPVEAPCPDSTFSYSDDEDLDVTCADYPHKAPSSSVSSDSGCETDDKPKNGSKRRPSSTAKGNHLWEFVRDLLKDSRFNPSLLKWEDKDQGVFKFVQSEAVAQMWGRKKNNPGMTYEKLSRAMRFCRSAGYFESVPKTGRFPKKLCFKFGQKAHDWRD</sequence>
<dbReference type="STRING" id="400727.A0A2T7PID8"/>
<dbReference type="SMART" id="SM00413">
    <property type="entry name" value="ETS"/>
    <property type="match status" value="1"/>
</dbReference>
<dbReference type="InterPro" id="IPR046328">
    <property type="entry name" value="ETS_fam"/>
</dbReference>
<dbReference type="GO" id="GO:0000981">
    <property type="term" value="F:DNA-binding transcription factor activity, RNA polymerase II-specific"/>
    <property type="evidence" value="ECO:0007669"/>
    <property type="project" value="TreeGrafter"/>
</dbReference>
<dbReference type="Gene3D" id="1.10.10.10">
    <property type="entry name" value="Winged helix-like DNA-binding domain superfamily/Winged helix DNA-binding domain"/>
    <property type="match status" value="1"/>
</dbReference>
<dbReference type="PANTHER" id="PTHR11849:SF190">
    <property type="entry name" value="ETS-DOMAIN PROTEIN"/>
    <property type="match status" value="1"/>
</dbReference>
<evidence type="ECO:0000256" key="2">
    <source>
        <dbReference type="ARBA" id="ARBA00023125"/>
    </source>
</evidence>
<evidence type="ECO:0000256" key="3">
    <source>
        <dbReference type="RuleBase" id="RU004019"/>
    </source>
</evidence>
<dbReference type="EMBL" id="PZQS01000003">
    <property type="protein sequence ID" value="PVD33174.1"/>
    <property type="molecule type" value="Genomic_DNA"/>
</dbReference>
<dbReference type="SMART" id="SM00251">
    <property type="entry name" value="SAM_PNT"/>
    <property type="match status" value="1"/>
</dbReference>
<comment type="subcellular location">
    <subcellularLocation>
        <location evidence="3">Nucleus</location>
    </subcellularLocation>
</comment>
<accession>A0A2T7PID8</accession>
<feature type="domain" description="PNT" evidence="6">
    <location>
        <begin position="61"/>
        <end position="148"/>
    </location>
</feature>
<dbReference type="PANTHER" id="PTHR11849">
    <property type="entry name" value="ETS"/>
    <property type="match status" value="1"/>
</dbReference>
<dbReference type="InterPro" id="IPR036388">
    <property type="entry name" value="WH-like_DNA-bd_sf"/>
</dbReference>
<dbReference type="PRINTS" id="PR00454">
    <property type="entry name" value="ETSDOMAIN"/>
</dbReference>
<evidence type="ECO:0000313" key="8">
    <source>
        <dbReference type="Proteomes" id="UP000245119"/>
    </source>
</evidence>
<feature type="region of interest" description="Disordered" evidence="4">
    <location>
        <begin position="173"/>
        <end position="197"/>
    </location>
</feature>
<dbReference type="GO" id="GO:0043565">
    <property type="term" value="F:sequence-specific DNA binding"/>
    <property type="evidence" value="ECO:0007669"/>
    <property type="project" value="InterPro"/>
</dbReference>
<keyword evidence="8" id="KW-1185">Reference proteome</keyword>
<dbReference type="SUPFAM" id="SSF47769">
    <property type="entry name" value="SAM/Pointed domain"/>
    <property type="match status" value="1"/>
</dbReference>
<keyword evidence="2 3" id="KW-0238">DNA-binding</keyword>
<feature type="region of interest" description="Disordered" evidence="4">
    <location>
        <begin position="236"/>
        <end position="311"/>
    </location>
</feature>
<dbReference type="SUPFAM" id="SSF46785">
    <property type="entry name" value="Winged helix' DNA-binding domain"/>
    <property type="match status" value="1"/>
</dbReference>
<evidence type="ECO:0000259" key="5">
    <source>
        <dbReference type="PROSITE" id="PS50061"/>
    </source>
</evidence>
<dbReference type="OrthoDB" id="5961210at2759"/>
<dbReference type="Pfam" id="PF00178">
    <property type="entry name" value="Ets"/>
    <property type="match status" value="1"/>
</dbReference>
<dbReference type="Pfam" id="PF02198">
    <property type="entry name" value="SAM_PNT"/>
    <property type="match status" value="1"/>
</dbReference>
<gene>
    <name evidence="7" type="ORF">C0Q70_04423</name>
</gene>
<feature type="compositionally biased region" description="Polar residues" evidence="4">
    <location>
        <begin position="237"/>
        <end position="248"/>
    </location>
</feature>
<dbReference type="InterPro" id="IPR036390">
    <property type="entry name" value="WH_DNA-bd_sf"/>
</dbReference>
<evidence type="ECO:0008006" key="9">
    <source>
        <dbReference type="Google" id="ProtNLM"/>
    </source>
</evidence>
<dbReference type="InterPro" id="IPR003118">
    <property type="entry name" value="Pointed_dom"/>
</dbReference>
<evidence type="ECO:0000313" key="7">
    <source>
        <dbReference type="EMBL" id="PVD33174.1"/>
    </source>
</evidence>
<feature type="compositionally biased region" description="Polar residues" evidence="4">
    <location>
        <begin position="283"/>
        <end position="292"/>
    </location>
</feature>
<evidence type="ECO:0000256" key="1">
    <source>
        <dbReference type="ARBA" id="ARBA00005562"/>
    </source>
</evidence>
<organism evidence="7 8">
    <name type="scientific">Pomacea canaliculata</name>
    <name type="common">Golden apple snail</name>
    <dbReference type="NCBI Taxonomy" id="400727"/>
    <lineage>
        <taxon>Eukaryota</taxon>
        <taxon>Metazoa</taxon>
        <taxon>Spiralia</taxon>
        <taxon>Lophotrochozoa</taxon>
        <taxon>Mollusca</taxon>
        <taxon>Gastropoda</taxon>
        <taxon>Caenogastropoda</taxon>
        <taxon>Architaenioglossa</taxon>
        <taxon>Ampullarioidea</taxon>
        <taxon>Ampullariidae</taxon>
        <taxon>Pomacea</taxon>
    </lineage>
</organism>
<protein>
    <recommendedName>
        <fullName evidence="9">ETS domain-containing protein</fullName>
    </recommendedName>
</protein>
<evidence type="ECO:0000256" key="4">
    <source>
        <dbReference type="SAM" id="MobiDB-lite"/>
    </source>
</evidence>
<evidence type="ECO:0000259" key="6">
    <source>
        <dbReference type="PROSITE" id="PS51433"/>
    </source>
</evidence>
<dbReference type="AlphaFoldDB" id="A0A2T7PID8"/>
<dbReference type="PROSITE" id="PS51433">
    <property type="entry name" value="PNT"/>
    <property type="match status" value="1"/>
</dbReference>
<comment type="similarity">
    <text evidence="1 3">Belongs to the ETS family.</text>
</comment>
<proteinExistence type="inferred from homology"/>
<feature type="compositionally biased region" description="Pro residues" evidence="4">
    <location>
        <begin position="182"/>
        <end position="192"/>
    </location>
</feature>
<feature type="domain" description="ETS" evidence="5">
    <location>
        <begin position="314"/>
        <end position="376"/>
    </location>
</feature>
<dbReference type="PROSITE" id="PS50061">
    <property type="entry name" value="ETS_DOMAIN_3"/>
    <property type="match status" value="1"/>
</dbReference>